<name>A0AAV2PKT1_MEGNR</name>
<proteinExistence type="predicted"/>
<comment type="caution">
    <text evidence="1">The sequence shown here is derived from an EMBL/GenBank/DDBJ whole genome shotgun (WGS) entry which is preliminary data.</text>
</comment>
<evidence type="ECO:0000313" key="1">
    <source>
        <dbReference type="EMBL" id="CAL4060996.1"/>
    </source>
</evidence>
<evidence type="ECO:0000313" key="2">
    <source>
        <dbReference type="Proteomes" id="UP001497623"/>
    </source>
</evidence>
<feature type="non-terminal residue" evidence="1">
    <location>
        <position position="1"/>
    </location>
</feature>
<gene>
    <name evidence="1" type="ORF">MNOR_LOCUS1746</name>
</gene>
<dbReference type="Proteomes" id="UP001497623">
    <property type="component" value="Unassembled WGS sequence"/>
</dbReference>
<dbReference type="AlphaFoldDB" id="A0AAV2PKT1"/>
<keyword evidence="2" id="KW-1185">Reference proteome</keyword>
<accession>A0AAV2PKT1</accession>
<evidence type="ECO:0008006" key="3">
    <source>
        <dbReference type="Google" id="ProtNLM"/>
    </source>
</evidence>
<dbReference type="Gene3D" id="3.30.360.10">
    <property type="entry name" value="Dihydrodipicolinate Reductase, domain 2"/>
    <property type="match status" value="1"/>
</dbReference>
<reference evidence="1 2" key="1">
    <citation type="submission" date="2024-05" db="EMBL/GenBank/DDBJ databases">
        <authorList>
            <person name="Wallberg A."/>
        </authorList>
    </citation>
    <scope>NUCLEOTIDE SEQUENCE [LARGE SCALE GENOMIC DNA]</scope>
</reference>
<protein>
    <recommendedName>
        <fullName evidence="3">Gfo/Idh/MocA family oxidoreductase</fullName>
    </recommendedName>
</protein>
<dbReference type="EMBL" id="CAXKWB010000488">
    <property type="protein sequence ID" value="CAL4060996.1"/>
    <property type="molecule type" value="Genomic_DNA"/>
</dbReference>
<organism evidence="1 2">
    <name type="scientific">Meganyctiphanes norvegica</name>
    <name type="common">Northern krill</name>
    <name type="synonym">Thysanopoda norvegica</name>
    <dbReference type="NCBI Taxonomy" id="48144"/>
    <lineage>
        <taxon>Eukaryota</taxon>
        <taxon>Metazoa</taxon>
        <taxon>Ecdysozoa</taxon>
        <taxon>Arthropoda</taxon>
        <taxon>Crustacea</taxon>
        <taxon>Multicrustacea</taxon>
        <taxon>Malacostraca</taxon>
        <taxon>Eumalacostraca</taxon>
        <taxon>Eucarida</taxon>
        <taxon>Euphausiacea</taxon>
        <taxon>Euphausiidae</taxon>
        <taxon>Meganyctiphanes</taxon>
    </lineage>
</organism>
<sequence>VYGTMGQLVWDESKGTHIQHFDFRNEEPHIYKEDMSRVKGGSWSHGGADFFLMEAFVKAVSSGDTKYVTSGPAVSLETHLLTFAAEHARITGTVLHPSEDPRWTI</sequence>